<dbReference type="Pfam" id="PF00856">
    <property type="entry name" value="SET"/>
    <property type="match status" value="1"/>
</dbReference>
<dbReference type="Proteomes" id="UP000027222">
    <property type="component" value="Unassembled WGS sequence"/>
</dbReference>
<gene>
    <name evidence="3" type="ORF">GALMADRAFT_141097</name>
</gene>
<dbReference type="OrthoDB" id="5945798at2759"/>
<evidence type="ECO:0000256" key="1">
    <source>
        <dbReference type="SAM" id="MobiDB-lite"/>
    </source>
</evidence>
<keyword evidence="4" id="KW-1185">Reference proteome</keyword>
<name>A0A067SUY4_GALM3</name>
<dbReference type="CDD" id="cd20071">
    <property type="entry name" value="SET_SMYD"/>
    <property type="match status" value="1"/>
</dbReference>
<feature type="domain" description="SET" evidence="2">
    <location>
        <begin position="123"/>
        <end position="298"/>
    </location>
</feature>
<dbReference type="PANTHER" id="PTHR47332:SF4">
    <property type="entry name" value="SET DOMAIN-CONTAINING PROTEIN 5"/>
    <property type="match status" value="1"/>
</dbReference>
<dbReference type="InterPro" id="IPR046341">
    <property type="entry name" value="SET_dom_sf"/>
</dbReference>
<reference evidence="4" key="1">
    <citation type="journal article" date="2014" name="Proc. Natl. Acad. Sci. U.S.A.">
        <title>Extensive sampling of basidiomycete genomes demonstrates inadequacy of the white-rot/brown-rot paradigm for wood decay fungi.</title>
        <authorList>
            <person name="Riley R."/>
            <person name="Salamov A.A."/>
            <person name="Brown D.W."/>
            <person name="Nagy L.G."/>
            <person name="Floudas D."/>
            <person name="Held B.W."/>
            <person name="Levasseur A."/>
            <person name="Lombard V."/>
            <person name="Morin E."/>
            <person name="Otillar R."/>
            <person name="Lindquist E.A."/>
            <person name="Sun H."/>
            <person name="LaButti K.M."/>
            <person name="Schmutz J."/>
            <person name="Jabbour D."/>
            <person name="Luo H."/>
            <person name="Baker S.E."/>
            <person name="Pisabarro A.G."/>
            <person name="Walton J.D."/>
            <person name="Blanchette R.A."/>
            <person name="Henrissat B."/>
            <person name="Martin F."/>
            <person name="Cullen D."/>
            <person name="Hibbett D.S."/>
            <person name="Grigoriev I.V."/>
        </authorList>
    </citation>
    <scope>NUCLEOTIDE SEQUENCE [LARGE SCALE GENOMIC DNA]</scope>
    <source>
        <strain evidence="4">CBS 339.88</strain>
    </source>
</reference>
<dbReference type="InterPro" id="IPR001214">
    <property type="entry name" value="SET_dom"/>
</dbReference>
<dbReference type="EMBL" id="KL142382">
    <property type="protein sequence ID" value="KDR74755.1"/>
    <property type="molecule type" value="Genomic_DNA"/>
</dbReference>
<dbReference type="SUPFAM" id="SSF82199">
    <property type="entry name" value="SET domain"/>
    <property type="match status" value="1"/>
</dbReference>
<evidence type="ECO:0000313" key="4">
    <source>
        <dbReference type="Proteomes" id="UP000027222"/>
    </source>
</evidence>
<evidence type="ECO:0000313" key="3">
    <source>
        <dbReference type="EMBL" id="KDR74755.1"/>
    </source>
</evidence>
<evidence type="ECO:0000259" key="2">
    <source>
        <dbReference type="PROSITE" id="PS50280"/>
    </source>
</evidence>
<dbReference type="HOGENOM" id="CLU_028281_2_0_1"/>
<dbReference type="PANTHER" id="PTHR47332">
    <property type="entry name" value="SET DOMAIN-CONTAINING PROTEIN 5"/>
    <property type="match status" value="1"/>
</dbReference>
<feature type="region of interest" description="Disordered" evidence="1">
    <location>
        <begin position="1"/>
        <end position="27"/>
    </location>
</feature>
<dbReference type="Gene3D" id="2.170.270.10">
    <property type="entry name" value="SET domain"/>
    <property type="match status" value="1"/>
</dbReference>
<dbReference type="AlphaFoldDB" id="A0A067SUY4"/>
<dbReference type="InterPro" id="IPR053185">
    <property type="entry name" value="SET_domain_protein"/>
</dbReference>
<dbReference type="SMART" id="SM00317">
    <property type="entry name" value="SET"/>
    <property type="match status" value="1"/>
</dbReference>
<proteinExistence type="predicted"/>
<accession>A0A067SUY4</accession>
<protein>
    <recommendedName>
        <fullName evidence="2">SET domain-containing protein</fullName>
    </recommendedName>
</protein>
<dbReference type="PROSITE" id="PS50280">
    <property type="entry name" value="SET"/>
    <property type="match status" value="1"/>
</dbReference>
<sequence>MPNKKKKAGKNGPTSGSSPNDQGLGLSDELGVNLAKAKFLYGKVENTGVPEGYKPVPFHGREVSYAEDHPDAAVTYTTLPATFIGDTPDPQGHTEWIVLGNTKKKILATPRFPRPIPRPLGEKPLHVIREVPGMGLGVFATRDIRVGEVIFAERPFLIAPRNLSFVPASYKDHYTVHQCKQIQLFEWEATLKTAVDRMEDDAKEGFMQLANSHKEDGSGPIGGIFRTNAFALGGLVDGPVGTKITDYNGYAAIARDGSRINHSCLPNTRTIFDIPSFSIQFLATKNIKAGDELFYAYCILLDPAATRQETLAPYGIVCACPACVNATPESELFRRTVTELLASLNSEVEQWVAKPVPASFVARVLGREAILARVLTFQKQMIEEGLDANDNYGTMLMILHKVYNHVGKIHRAARTFQDMLRYLAMARLEKE</sequence>
<dbReference type="STRING" id="685588.A0A067SUY4"/>
<organism evidence="3 4">
    <name type="scientific">Galerina marginata (strain CBS 339.88)</name>
    <dbReference type="NCBI Taxonomy" id="685588"/>
    <lineage>
        <taxon>Eukaryota</taxon>
        <taxon>Fungi</taxon>
        <taxon>Dikarya</taxon>
        <taxon>Basidiomycota</taxon>
        <taxon>Agaricomycotina</taxon>
        <taxon>Agaricomycetes</taxon>
        <taxon>Agaricomycetidae</taxon>
        <taxon>Agaricales</taxon>
        <taxon>Agaricineae</taxon>
        <taxon>Strophariaceae</taxon>
        <taxon>Galerina</taxon>
    </lineage>
</organism>